<sequence>QYALFMPANNNLTTVILPSQLSFKEHHTDSIKEKITTKEGPRTKKAKHQRQEIGAAKENNNNDSNGFSDSEFNNDEFSNKISNVVKDHNMKANSL</sequence>
<protein>
    <submittedName>
        <fullName evidence="1">5337_t:CDS:1</fullName>
    </submittedName>
</protein>
<evidence type="ECO:0000313" key="2">
    <source>
        <dbReference type="Proteomes" id="UP000789920"/>
    </source>
</evidence>
<accession>A0ACA9S183</accession>
<dbReference type="EMBL" id="CAJVQC010085690">
    <property type="protein sequence ID" value="CAG8822035.1"/>
    <property type="molecule type" value="Genomic_DNA"/>
</dbReference>
<name>A0ACA9S183_9GLOM</name>
<comment type="caution">
    <text evidence="1">The sequence shown here is derived from an EMBL/GenBank/DDBJ whole genome shotgun (WGS) entry which is preliminary data.</text>
</comment>
<proteinExistence type="predicted"/>
<feature type="non-terminal residue" evidence="1">
    <location>
        <position position="1"/>
    </location>
</feature>
<gene>
    <name evidence="1" type="ORF">RPERSI_LOCUS25712</name>
</gene>
<reference evidence="1" key="1">
    <citation type="submission" date="2021-06" db="EMBL/GenBank/DDBJ databases">
        <authorList>
            <person name="Kallberg Y."/>
            <person name="Tangrot J."/>
            <person name="Rosling A."/>
        </authorList>
    </citation>
    <scope>NUCLEOTIDE SEQUENCE</scope>
    <source>
        <strain evidence="1">MA461A</strain>
    </source>
</reference>
<dbReference type="Proteomes" id="UP000789920">
    <property type="component" value="Unassembled WGS sequence"/>
</dbReference>
<evidence type="ECO:0000313" key="1">
    <source>
        <dbReference type="EMBL" id="CAG8822035.1"/>
    </source>
</evidence>
<organism evidence="1 2">
    <name type="scientific">Racocetra persica</name>
    <dbReference type="NCBI Taxonomy" id="160502"/>
    <lineage>
        <taxon>Eukaryota</taxon>
        <taxon>Fungi</taxon>
        <taxon>Fungi incertae sedis</taxon>
        <taxon>Mucoromycota</taxon>
        <taxon>Glomeromycotina</taxon>
        <taxon>Glomeromycetes</taxon>
        <taxon>Diversisporales</taxon>
        <taxon>Gigasporaceae</taxon>
        <taxon>Racocetra</taxon>
    </lineage>
</organism>
<keyword evidence="2" id="KW-1185">Reference proteome</keyword>